<organism evidence="3 5">
    <name type="scientific">Flavobacterium gawalongense</name>
    <dbReference type="NCBI Taxonomy" id="2594432"/>
    <lineage>
        <taxon>Bacteria</taxon>
        <taxon>Pseudomonadati</taxon>
        <taxon>Bacteroidota</taxon>
        <taxon>Flavobacteriia</taxon>
        <taxon>Flavobacteriales</taxon>
        <taxon>Flavobacteriaceae</taxon>
        <taxon>Flavobacterium</taxon>
    </lineage>
</organism>
<dbReference type="RefSeq" id="WP_143388373.1">
    <property type="nucleotide sequence ID" value="NZ_VJZL01000027.1"/>
</dbReference>
<dbReference type="EMBL" id="VJZL01000027">
    <property type="protein sequence ID" value="TRX07242.1"/>
    <property type="molecule type" value="Genomic_DNA"/>
</dbReference>
<dbReference type="GO" id="GO:0033958">
    <property type="term" value="F:DNA-deoxyinosine glycosylase activity"/>
    <property type="evidence" value="ECO:0007669"/>
    <property type="project" value="UniProtKB-EC"/>
</dbReference>
<keyword evidence="3" id="KW-0378">Hydrolase</keyword>
<protein>
    <submittedName>
        <fullName evidence="3">DNA-deoxyinosine glycosylase</fullName>
        <ecNumber evidence="3">3.2.2.15</ecNumber>
    </submittedName>
</protein>
<dbReference type="Pfam" id="PF03167">
    <property type="entry name" value="UDG"/>
    <property type="match status" value="1"/>
</dbReference>
<dbReference type="InterPro" id="IPR026353">
    <property type="entry name" value="Hypoxan-DNA_Glyclase"/>
</dbReference>
<dbReference type="SMART" id="SM00986">
    <property type="entry name" value="UDG"/>
    <property type="match status" value="1"/>
</dbReference>
<dbReference type="Proteomes" id="UP000318528">
    <property type="component" value="Unassembled WGS sequence"/>
</dbReference>
<evidence type="ECO:0000313" key="2">
    <source>
        <dbReference type="EMBL" id="TRX04369.1"/>
    </source>
</evidence>
<comment type="caution">
    <text evidence="3">The sequence shown here is derived from an EMBL/GenBank/DDBJ whole genome shotgun (WGS) entry which is preliminary data.</text>
</comment>
<proteinExistence type="predicted"/>
<dbReference type="CDD" id="cd10032">
    <property type="entry name" value="UDG-F6_HDG"/>
    <property type="match status" value="1"/>
</dbReference>
<dbReference type="SUPFAM" id="SSF52141">
    <property type="entry name" value="Uracil-DNA glycosylase-like"/>
    <property type="match status" value="1"/>
</dbReference>
<dbReference type="Gene3D" id="3.40.470.10">
    <property type="entry name" value="Uracil-DNA glycosylase-like domain"/>
    <property type="match status" value="1"/>
</dbReference>
<dbReference type="AlphaFoldDB" id="A0A553BG75"/>
<dbReference type="EMBL" id="VJZN01000027">
    <property type="protein sequence ID" value="TRX04369.1"/>
    <property type="molecule type" value="Genomic_DNA"/>
</dbReference>
<name>A0A553BG75_9FLAO</name>
<dbReference type="NCBIfam" id="TIGR04274">
    <property type="entry name" value="hypoxanDNAglyco"/>
    <property type="match status" value="1"/>
</dbReference>
<evidence type="ECO:0000313" key="4">
    <source>
        <dbReference type="Proteomes" id="UP000318528"/>
    </source>
</evidence>
<feature type="domain" description="Uracil-DNA glycosylase-like" evidence="1">
    <location>
        <begin position="6"/>
        <end position="157"/>
    </location>
</feature>
<dbReference type="Proteomes" id="UP000318669">
    <property type="component" value="Unassembled WGS sequence"/>
</dbReference>
<dbReference type="InterPro" id="IPR036895">
    <property type="entry name" value="Uracil-DNA_glycosylase-like_sf"/>
</dbReference>
<keyword evidence="3" id="KW-0326">Glycosidase</keyword>
<dbReference type="OrthoDB" id="9799921at2"/>
<dbReference type="InterPro" id="IPR005122">
    <property type="entry name" value="Uracil-DNA_glycosylase-like"/>
</dbReference>
<evidence type="ECO:0000313" key="5">
    <source>
        <dbReference type="Proteomes" id="UP000318669"/>
    </source>
</evidence>
<evidence type="ECO:0000313" key="3">
    <source>
        <dbReference type="EMBL" id="TRX07242.1"/>
    </source>
</evidence>
<accession>A0A553BG75</accession>
<dbReference type="EC" id="3.2.2.15" evidence="3"/>
<keyword evidence="4" id="KW-1185">Reference proteome</keyword>
<dbReference type="SMART" id="SM00987">
    <property type="entry name" value="UreE_C"/>
    <property type="match status" value="1"/>
</dbReference>
<sequence length="176" mass="20554">MIQSFAPFVNSKTEILILGTMPGIASLEKQEYYAHKRNHFWKIMYTLLDNLPISEIFEEKIQLLQANKIGIWDVLENCERKGSLDIHIKNQKENDFETLFKEFPAITKIIFNGKESHKYFLKKFGQIKGITYHVMPSTSPANTMSFENKLKIWSTCFEYPINTFLGKPFDGVFDDQ</sequence>
<evidence type="ECO:0000259" key="1">
    <source>
        <dbReference type="SMART" id="SM00986"/>
    </source>
</evidence>
<reference evidence="4 5" key="1">
    <citation type="submission" date="2019-07" db="EMBL/GenBank/DDBJ databases">
        <title>Novel species of Flavobacterium.</title>
        <authorList>
            <person name="Liu Q."/>
            <person name="Xin Y.-H."/>
        </authorList>
    </citation>
    <scope>NUCLEOTIDE SEQUENCE [LARGE SCALE GENOMIC DNA]</scope>
    <source>
        <strain evidence="2 4">GSP39</strain>
        <strain evidence="3 5">GSR22</strain>
    </source>
</reference>
<gene>
    <name evidence="3" type="ORF">FNW11_13200</name>
    <name evidence="2" type="ORF">FNW12_13945</name>
</gene>